<feature type="chain" id="PRO_5045172203" evidence="2">
    <location>
        <begin position="33"/>
        <end position="371"/>
    </location>
</feature>
<feature type="signal peptide" evidence="2">
    <location>
        <begin position="1"/>
        <end position="32"/>
    </location>
</feature>
<dbReference type="InterPro" id="IPR036365">
    <property type="entry name" value="PGBD-like_sf"/>
</dbReference>
<dbReference type="Gene3D" id="3.40.80.10">
    <property type="entry name" value="Peptidoglycan recognition protein-like"/>
    <property type="match status" value="1"/>
</dbReference>
<comment type="caution">
    <text evidence="5">The sequence shown here is derived from an EMBL/GenBank/DDBJ whole genome shotgun (WGS) entry which is preliminary data.</text>
</comment>
<dbReference type="EMBL" id="JASAOF010000002">
    <property type="protein sequence ID" value="MDI2027948.1"/>
    <property type="molecule type" value="Genomic_DNA"/>
</dbReference>
<feature type="domain" description="Peptidoglycan recognition protein family" evidence="4">
    <location>
        <begin position="44"/>
        <end position="198"/>
    </location>
</feature>
<reference evidence="5 6" key="1">
    <citation type="submission" date="2023-04" db="EMBL/GenBank/DDBJ databases">
        <title>Draft genome sequence of Saccharopolyspora sp. TS4A08 isolated from sweet potato rhizospheric soil.</title>
        <authorList>
            <person name="Suksaard P."/>
            <person name="Duangmal K."/>
        </authorList>
    </citation>
    <scope>NUCLEOTIDE SEQUENCE [LARGE SCALE GENOMIC DNA]</scope>
    <source>
        <strain evidence="5 6">TS4A08</strain>
    </source>
</reference>
<dbReference type="Gene3D" id="1.10.101.10">
    <property type="entry name" value="PGBD-like superfamily/PGBD"/>
    <property type="match status" value="2"/>
</dbReference>
<accession>A0ABT6PIX6</accession>
<dbReference type="Pfam" id="PF01471">
    <property type="entry name" value="PG_binding_1"/>
    <property type="match status" value="1"/>
</dbReference>
<evidence type="ECO:0000259" key="4">
    <source>
        <dbReference type="SMART" id="SM00701"/>
    </source>
</evidence>
<gene>
    <name evidence="5" type="ORF">QFW96_04980</name>
</gene>
<dbReference type="SMART" id="SM00644">
    <property type="entry name" value="Ami_2"/>
    <property type="match status" value="1"/>
</dbReference>
<dbReference type="Proteomes" id="UP001237595">
    <property type="component" value="Unassembled WGS sequence"/>
</dbReference>
<dbReference type="InterPro" id="IPR002502">
    <property type="entry name" value="Amidase_domain"/>
</dbReference>
<keyword evidence="6" id="KW-1185">Reference proteome</keyword>
<evidence type="ECO:0000313" key="6">
    <source>
        <dbReference type="Proteomes" id="UP001237595"/>
    </source>
</evidence>
<evidence type="ECO:0000313" key="5">
    <source>
        <dbReference type="EMBL" id="MDI2027948.1"/>
    </source>
</evidence>
<evidence type="ECO:0000259" key="3">
    <source>
        <dbReference type="SMART" id="SM00644"/>
    </source>
</evidence>
<dbReference type="InterPro" id="IPR015510">
    <property type="entry name" value="PGRP"/>
</dbReference>
<feature type="domain" description="N-acetylmuramoyl-L-alanine amidase" evidence="3">
    <location>
        <begin position="56"/>
        <end position="204"/>
    </location>
</feature>
<dbReference type="Pfam" id="PF01510">
    <property type="entry name" value="Amidase_2"/>
    <property type="match status" value="1"/>
</dbReference>
<evidence type="ECO:0000256" key="2">
    <source>
        <dbReference type="SAM" id="SignalP"/>
    </source>
</evidence>
<dbReference type="InterPro" id="IPR036505">
    <property type="entry name" value="Amidase/PGRP_sf"/>
</dbReference>
<name>A0ABT6PIX6_9PSEU</name>
<dbReference type="SUPFAM" id="SSF55846">
    <property type="entry name" value="N-acetylmuramoyl-L-alanine amidase-like"/>
    <property type="match status" value="1"/>
</dbReference>
<sequence>MVQREVRVARRAVLAGGLAVSAVGFAGLPASAAAPRVGGRAAAPSISSTSDWDARDASGEIEVLDSKPTKIIVHHTATPNSDDTSQSHAFELSRQIQDYHMDTNGWSDTGQNFTNSRGGHLMEGRHKSLAALQGGSQHVKGAHAGEQNSVSLGIENEGTYTEASVPGSLWESLVSLCSYMVSQYGIEPGEIYGHRDYMSTACPGDVLYARLPELRESVGAALGLAVVQPVTWPLLRPGAQGPSVSALQMLLGARGAVVPVDGVFGESTQRASAGVVAERAGSGPSCFGSRVAEPGLFGGLAWESVTPVLGAGARGEAVRAVQVLLTSRGRYVPANGVFGDRMVSVVREFQAASGLAVTGVVDREGWLRLLG</sequence>
<dbReference type="PANTHER" id="PTHR11022:SF41">
    <property type="entry name" value="PEPTIDOGLYCAN-RECOGNITION PROTEIN LC-RELATED"/>
    <property type="match status" value="1"/>
</dbReference>
<proteinExistence type="inferred from homology"/>
<dbReference type="InterPro" id="IPR006619">
    <property type="entry name" value="PGRP_domain_met/bac"/>
</dbReference>
<dbReference type="InterPro" id="IPR002477">
    <property type="entry name" value="Peptidoglycan-bd-like"/>
</dbReference>
<evidence type="ECO:0000256" key="1">
    <source>
        <dbReference type="ARBA" id="ARBA00007553"/>
    </source>
</evidence>
<protein>
    <submittedName>
        <fullName evidence="5">N-acetylmuramoyl-L-alanine amidase</fullName>
    </submittedName>
</protein>
<comment type="similarity">
    <text evidence="1">Belongs to the N-acetylmuramoyl-L-alanine amidase 2 family.</text>
</comment>
<organism evidence="5 6">
    <name type="scientific">Saccharopolyspora ipomoeae</name>
    <dbReference type="NCBI Taxonomy" id="3042027"/>
    <lineage>
        <taxon>Bacteria</taxon>
        <taxon>Bacillati</taxon>
        <taxon>Actinomycetota</taxon>
        <taxon>Actinomycetes</taxon>
        <taxon>Pseudonocardiales</taxon>
        <taxon>Pseudonocardiaceae</taxon>
        <taxon>Saccharopolyspora</taxon>
    </lineage>
</organism>
<dbReference type="PANTHER" id="PTHR11022">
    <property type="entry name" value="PEPTIDOGLYCAN RECOGNITION PROTEIN"/>
    <property type="match status" value="1"/>
</dbReference>
<dbReference type="InterPro" id="IPR036366">
    <property type="entry name" value="PGBDSf"/>
</dbReference>
<dbReference type="RefSeq" id="WP_281454326.1">
    <property type="nucleotide sequence ID" value="NZ_JASAOF010000002.1"/>
</dbReference>
<dbReference type="CDD" id="cd06583">
    <property type="entry name" value="PGRP"/>
    <property type="match status" value="1"/>
</dbReference>
<dbReference type="PROSITE" id="PS51318">
    <property type="entry name" value="TAT"/>
    <property type="match status" value="1"/>
</dbReference>
<dbReference type="InterPro" id="IPR006311">
    <property type="entry name" value="TAT_signal"/>
</dbReference>
<dbReference type="SMART" id="SM00701">
    <property type="entry name" value="PGRP"/>
    <property type="match status" value="1"/>
</dbReference>
<keyword evidence="2" id="KW-0732">Signal</keyword>
<dbReference type="SUPFAM" id="SSF47090">
    <property type="entry name" value="PGBD-like"/>
    <property type="match status" value="2"/>
</dbReference>